<feature type="transmembrane region" description="Helical" evidence="1">
    <location>
        <begin position="143"/>
        <end position="160"/>
    </location>
</feature>
<keyword evidence="1" id="KW-0472">Membrane</keyword>
<keyword evidence="1" id="KW-0812">Transmembrane</keyword>
<dbReference type="EMBL" id="JACHGY010000001">
    <property type="protein sequence ID" value="MBB6430523.1"/>
    <property type="molecule type" value="Genomic_DNA"/>
</dbReference>
<keyword evidence="1" id="KW-1133">Transmembrane helix</keyword>
<proteinExistence type="predicted"/>
<feature type="transmembrane region" description="Helical" evidence="1">
    <location>
        <begin position="62"/>
        <end position="81"/>
    </location>
</feature>
<feature type="transmembrane region" description="Helical" evidence="1">
    <location>
        <begin position="180"/>
        <end position="202"/>
    </location>
</feature>
<keyword evidence="3" id="KW-1185">Reference proteome</keyword>
<dbReference type="Proteomes" id="UP000541810">
    <property type="component" value="Unassembled WGS sequence"/>
</dbReference>
<reference evidence="2 3" key="1">
    <citation type="submission" date="2020-08" db="EMBL/GenBank/DDBJ databases">
        <title>Genomic Encyclopedia of Type Strains, Phase IV (KMG-IV): sequencing the most valuable type-strain genomes for metagenomic binning, comparative biology and taxonomic classification.</title>
        <authorList>
            <person name="Goeker M."/>
        </authorList>
    </citation>
    <scope>NUCLEOTIDE SEQUENCE [LARGE SCALE GENOMIC DNA]</scope>
    <source>
        <strain evidence="2 3">DSM 103725</strain>
    </source>
</reference>
<accession>A0A7X0H765</accession>
<keyword evidence="2" id="KW-0687">Ribonucleoprotein</keyword>
<dbReference type="RefSeq" id="WP_184678033.1">
    <property type="nucleotide sequence ID" value="NZ_JACHGY010000001.1"/>
</dbReference>
<evidence type="ECO:0000256" key="1">
    <source>
        <dbReference type="SAM" id="Phobius"/>
    </source>
</evidence>
<evidence type="ECO:0000313" key="3">
    <source>
        <dbReference type="Proteomes" id="UP000541810"/>
    </source>
</evidence>
<name>A0A7X0H765_9BACT</name>
<sequence>MLWILSYSVTVIGPEYAFPDWLERFAESLTYQESIVGWLWFILFSLLYSASLWGLRRFGLPQWACVTGCGCLFIAWIYNILAEIWIRSENDDLKILNFLFESTTDGWSIAHHRNHDSIWLIVLLWLWGSCLWCLVCKQRWNRTIWVPWGLMVLYIVAMTAHRSVGKIGDLVILESGYDLYYLAAASQMIAWCFTLAFVLIVLRGGRMSRAGSTLAGIQVRCPRCEAEQLITSPEARCKKCRMILRVAAIEPRCPHCDYILHSPTTPECPECGERLPDVEIVQPQES</sequence>
<feature type="transmembrane region" description="Helical" evidence="1">
    <location>
        <begin position="35"/>
        <end position="55"/>
    </location>
</feature>
<keyword evidence="2" id="KW-0689">Ribosomal protein</keyword>
<feature type="transmembrane region" description="Helical" evidence="1">
    <location>
        <begin position="117"/>
        <end position="136"/>
    </location>
</feature>
<organism evidence="2 3">
    <name type="scientific">Algisphaera agarilytica</name>
    <dbReference type="NCBI Taxonomy" id="1385975"/>
    <lineage>
        <taxon>Bacteria</taxon>
        <taxon>Pseudomonadati</taxon>
        <taxon>Planctomycetota</taxon>
        <taxon>Phycisphaerae</taxon>
        <taxon>Phycisphaerales</taxon>
        <taxon>Phycisphaeraceae</taxon>
        <taxon>Algisphaera</taxon>
    </lineage>
</organism>
<gene>
    <name evidence="2" type="ORF">HNQ40_002329</name>
</gene>
<dbReference type="AlphaFoldDB" id="A0A7X0H765"/>
<evidence type="ECO:0000313" key="2">
    <source>
        <dbReference type="EMBL" id="MBB6430523.1"/>
    </source>
</evidence>
<dbReference type="GO" id="GO:0005840">
    <property type="term" value="C:ribosome"/>
    <property type="evidence" value="ECO:0007669"/>
    <property type="project" value="UniProtKB-KW"/>
</dbReference>
<protein>
    <submittedName>
        <fullName evidence="2">Ribosomal protein S27E</fullName>
    </submittedName>
</protein>
<comment type="caution">
    <text evidence="2">The sequence shown here is derived from an EMBL/GenBank/DDBJ whole genome shotgun (WGS) entry which is preliminary data.</text>
</comment>